<gene>
    <name evidence="2" type="ORF">BaRGS_00025574</name>
</gene>
<dbReference type="EMBL" id="JACVVK020000231">
    <property type="protein sequence ID" value="KAK7483170.1"/>
    <property type="molecule type" value="Genomic_DNA"/>
</dbReference>
<feature type="region of interest" description="Disordered" evidence="1">
    <location>
        <begin position="54"/>
        <end position="73"/>
    </location>
</feature>
<feature type="non-terminal residue" evidence="2">
    <location>
        <position position="1"/>
    </location>
</feature>
<dbReference type="Proteomes" id="UP001519460">
    <property type="component" value="Unassembled WGS sequence"/>
</dbReference>
<protein>
    <submittedName>
        <fullName evidence="2">Uncharacterized protein</fullName>
    </submittedName>
</protein>
<name>A0ABD0K7X1_9CAEN</name>
<feature type="region of interest" description="Disordered" evidence="1">
    <location>
        <begin position="1"/>
        <end position="32"/>
    </location>
</feature>
<accession>A0ABD0K7X1</accession>
<dbReference type="AlphaFoldDB" id="A0ABD0K7X1"/>
<evidence type="ECO:0000313" key="3">
    <source>
        <dbReference type="Proteomes" id="UP001519460"/>
    </source>
</evidence>
<feature type="compositionally biased region" description="Basic and acidic residues" evidence="1">
    <location>
        <begin position="1"/>
        <end position="20"/>
    </location>
</feature>
<evidence type="ECO:0000313" key="2">
    <source>
        <dbReference type="EMBL" id="KAK7483170.1"/>
    </source>
</evidence>
<proteinExistence type="predicted"/>
<evidence type="ECO:0000256" key="1">
    <source>
        <dbReference type="SAM" id="MobiDB-lite"/>
    </source>
</evidence>
<comment type="caution">
    <text evidence="2">The sequence shown here is derived from an EMBL/GenBank/DDBJ whole genome shotgun (WGS) entry which is preliminary data.</text>
</comment>
<organism evidence="2 3">
    <name type="scientific">Batillaria attramentaria</name>
    <dbReference type="NCBI Taxonomy" id="370345"/>
    <lineage>
        <taxon>Eukaryota</taxon>
        <taxon>Metazoa</taxon>
        <taxon>Spiralia</taxon>
        <taxon>Lophotrochozoa</taxon>
        <taxon>Mollusca</taxon>
        <taxon>Gastropoda</taxon>
        <taxon>Caenogastropoda</taxon>
        <taxon>Sorbeoconcha</taxon>
        <taxon>Cerithioidea</taxon>
        <taxon>Batillariidae</taxon>
        <taxon>Batillaria</taxon>
    </lineage>
</organism>
<sequence>AQRKDTSSKSETATDREKLHPTGSDVISSKRRAQACFHASGLKVPLAARDKVVVSGTEKHTDRHRDEEQLVSQ</sequence>
<reference evidence="2 3" key="1">
    <citation type="journal article" date="2023" name="Sci. Data">
        <title>Genome assembly of the Korean intertidal mud-creeper Batillaria attramentaria.</title>
        <authorList>
            <person name="Patra A.K."/>
            <person name="Ho P.T."/>
            <person name="Jun S."/>
            <person name="Lee S.J."/>
            <person name="Kim Y."/>
            <person name="Won Y.J."/>
        </authorList>
    </citation>
    <scope>NUCLEOTIDE SEQUENCE [LARGE SCALE GENOMIC DNA]</scope>
    <source>
        <strain evidence="2">Wonlab-2016</strain>
    </source>
</reference>
<keyword evidence="3" id="KW-1185">Reference proteome</keyword>